<evidence type="ECO:0000313" key="4">
    <source>
        <dbReference type="EMBL" id="QJQ82456.1"/>
    </source>
</evidence>
<gene>
    <name evidence="4" type="primary">bisB</name>
</gene>
<organism evidence="4">
    <name type="scientific">Biscogniauxia sp</name>
    <dbReference type="NCBI Taxonomy" id="1896107"/>
    <lineage>
        <taxon>Eukaryota</taxon>
        <taxon>Fungi</taxon>
        <taxon>Dikarya</taxon>
        <taxon>Ascomycota</taxon>
        <taxon>Pezizomycotina</taxon>
        <taxon>Sordariomycetes</taxon>
        <taxon>Xylariomycetidae</taxon>
        <taxon>Xylariales</taxon>
        <taxon>Xylariaceae</taxon>
        <taxon>Biscogniauxia</taxon>
    </lineage>
</organism>
<dbReference type="PANTHER" id="PTHR40627">
    <property type="entry name" value="INDOLE PRENYLTRANSFERASE TDIB-RELATED"/>
    <property type="match status" value="1"/>
</dbReference>
<keyword evidence="2" id="KW-0808">Transferase</keyword>
<dbReference type="SFLD" id="SFLDS00036">
    <property type="entry name" value="Aromatic_Prenyltransferase"/>
    <property type="match status" value="1"/>
</dbReference>
<feature type="binding site" evidence="3">
    <location>
        <position position="274"/>
    </location>
    <ligand>
        <name>dimethylallyl diphosphate</name>
        <dbReference type="ChEBI" id="CHEBI:57623"/>
    </ligand>
</feature>
<dbReference type="InterPro" id="IPR012148">
    <property type="entry name" value="ABBA_DMATS-like"/>
</dbReference>
<sequence>MASSTTSNGVSHIAKTLPILSQVNQELHPDSEDRAFWWGALSEPLASLLQANQYDSEVQRQYLRWFYKCILPALGPRPVDGKPYYGSWITHDLSPLEYSLNWKEKSPKQTIRFTIEAVTKKAGTAADPINQLGAKEFLNSVSEEVPGLDLTRFNHFLEATNVPEDGMDDAIAKHPSYFPRSRVWIAFDLERSGNPVAKSYFLPHWRAIQSGIPPKTIIFDAIRASNKSDDESSYDGSLAAIESYLSTYEKQEDEPQVGLLSNDCVAETPGSRLKVYFRSSVDTLARAKDMYHLGGRLKGDNMAAGLKGISDFWYHLFGLDSSDPTADDKVCVGWHKCIFVYEMRSTQGSEPDIDVKFHIPMWQLGKTDGQISELLASWFEKHGHADLAARYKSDLDTAFPKSGITGDGVGTHTYISITHTPKTGLYMTMYYSPKLPEFYF</sequence>
<dbReference type="SFLD" id="SFLDG01162">
    <property type="entry name" value="I"/>
    <property type="match status" value="1"/>
</dbReference>
<protein>
    <submittedName>
        <fullName evidence="4">BisB</fullName>
    </submittedName>
</protein>
<dbReference type="AlphaFoldDB" id="A0A6M4ELH9"/>
<accession>A0A6M4ELH9</accession>
<feature type="binding site" evidence="3">
    <location>
        <position position="112"/>
    </location>
    <ligand>
        <name>dimethylallyl diphosphate</name>
        <dbReference type="ChEBI" id="CHEBI:57623"/>
    </ligand>
</feature>
<feature type="binding site" evidence="3">
    <location>
        <position position="200"/>
    </location>
    <ligand>
        <name>dimethylallyl diphosphate</name>
        <dbReference type="ChEBI" id="CHEBI:57623"/>
    </ligand>
</feature>
<comment type="similarity">
    <text evidence="1">Belongs to the tryptophan dimethylallyltransferase family.</text>
</comment>
<dbReference type="GO" id="GO:0016765">
    <property type="term" value="F:transferase activity, transferring alkyl or aryl (other than methyl) groups"/>
    <property type="evidence" value="ECO:0007669"/>
    <property type="project" value="InterPro"/>
</dbReference>
<feature type="binding site" evidence="3">
    <location>
        <position position="272"/>
    </location>
    <ligand>
        <name>dimethylallyl diphosphate</name>
        <dbReference type="ChEBI" id="CHEBI:57623"/>
    </ligand>
</feature>
<proteinExistence type="inferred from homology"/>
<dbReference type="NCBIfam" id="TIGR03429">
    <property type="entry name" value="arom_pren_DMATS"/>
    <property type="match status" value="1"/>
</dbReference>
<dbReference type="InterPro" id="IPR017795">
    <property type="entry name" value="ABBA_NscD-like"/>
</dbReference>
<feature type="binding site" evidence="3">
    <location>
        <position position="97"/>
    </location>
    <ligand>
        <name>L-tryptophan</name>
        <dbReference type="ChEBI" id="CHEBI:57912"/>
    </ligand>
</feature>
<dbReference type="PANTHER" id="PTHR40627:SF4">
    <property type="entry name" value="PRENYLTRANSFERASE ASQH1-RELATED"/>
    <property type="match status" value="1"/>
</dbReference>
<feature type="binding site" evidence="3">
    <location>
        <position position="276"/>
    </location>
    <ligand>
        <name>dimethylallyl diphosphate</name>
        <dbReference type="ChEBI" id="CHEBI:57623"/>
    </ligand>
</feature>
<dbReference type="PIRSF" id="PIRSF000509">
    <property type="entry name" value="Trp_DMAT"/>
    <property type="match status" value="1"/>
</dbReference>
<evidence type="ECO:0000256" key="3">
    <source>
        <dbReference type="PIRSR" id="PIRSR000509-1"/>
    </source>
</evidence>
<dbReference type="CDD" id="cd13929">
    <property type="entry name" value="PT-DMATS_CymD"/>
    <property type="match status" value="1"/>
</dbReference>
<reference evidence="4" key="1">
    <citation type="journal article" date="2020" name="Angew. Chem. Int. Ed. Engl.">
        <title>Biosynthesis of biscognienyne B involving an unprecedented cytochrome P450-dependent alkynylation.</title>
        <authorList>
            <person name="Abe I."/>
            <person name="Lv J.M."/>
            <person name="Gao Y.H."/>
            <person name="Zhao H."/>
            <person name="Awakawa T."/>
            <person name="Liu L."/>
            <person name="Chen G.D."/>
            <person name="Yao X.S."/>
            <person name="Hu D."/>
            <person name="Gao H."/>
        </authorList>
    </citation>
    <scope>NUCLEOTIDE SEQUENCE</scope>
    <source>
        <strain evidence="4">71-10-1-1</strain>
    </source>
</reference>
<evidence type="ECO:0000256" key="1">
    <source>
        <dbReference type="ARBA" id="ARBA00010209"/>
    </source>
</evidence>
<dbReference type="GO" id="GO:0009820">
    <property type="term" value="P:alkaloid metabolic process"/>
    <property type="evidence" value="ECO:0007669"/>
    <property type="project" value="InterPro"/>
</dbReference>
<dbReference type="EMBL" id="MT109335">
    <property type="protein sequence ID" value="QJQ82456.1"/>
    <property type="molecule type" value="Genomic_DNA"/>
</dbReference>
<name>A0A6M4ELH9_9PEZI</name>
<dbReference type="Pfam" id="PF11991">
    <property type="entry name" value="Trp_DMAT"/>
    <property type="match status" value="1"/>
</dbReference>
<evidence type="ECO:0000256" key="2">
    <source>
        <dbReference type="ARBA" id="ARBA00022679"/>
    </source>
</evidence>
<feature type="binding site" evidence="3">
    <location>
        <position position="198"/>
    </location>
    <ligand>
        <name>dimethylallyl diphosphate</name>
        <dbReference type="ChEBI" id="CHEBI:57623"/>
    </ligand>
</feature>
<dbReference type="InterPro" id="IPR033964">
    <property type="entry name" value="ABBA"/>
</dbReference>